<dbReference type="EMBL" id="JAWJWE010000039">
    <property type="protein sequence ID" value="KAK6620807.1"/>
    <property type="molecule type" value="Genomic_DNA"/>
</dbReference>
<evidence type="ECO:0000313" key="3">
    <source>
        <dbReference type="Proteomes" id="UP001372834"/>
    </source>
</evidence>
<organism evidence="2 3">
    <name type="scientific">Polyplax serrata</name>
    <name type="common">Common mouse louse</name>
    <dbReference type="NCBI Taxonomy" id="468196"/>
    <lineage>
        <taxon>Eukaryota</taxon>
        <taxon>Metazoa</taxon>
        <taxon>Ecdysozoa</taxon>
        <taxon>Arthropoda</taxon>
        <taxon>Hexapoda</taxon>
        <taxon>Insecta</taxon>
        <taxon>Pterygota</taxon>
        <taxon>Neoptera</taxon>
        <taxon>Paraneoptera</taxon>
        <taxon>Psocodea</taxon>
        <taxon>Troctomorpha</taxon>
        <taxon>Phthiraptera</taxon>
        <taxon>Anoplura</taxon>
        <taxon>Polyplacidae</taxon>
        <taxon>Polyplax</taxon>
    </lineage>
</organism>
<name>A0AAN8S0U0_POLSC</name>
<accession>A0AAN8S0U0</accession>
<keyword evidence="1" id="KW-1133">Transmembrane helix</keyword>
<comment type="caution">
    <text evidence="2">The sequence shown here is derived from an EMBL/GenBank/DDBJ whole genome shotgun (WGS) entry which is preliminary data.</text>
</comment>
<dbReference type="Proteomes" id="UP001372834">
    <property type="component" value="Unassembled WGS sequence"/>
</dbReference>
<dbReference type="AlphaFoldDB" id="A0AAN8S0U0"/>
<protein>
    <submittedName>
        <fullName evidence="2">Uncharacterized protein</fullName>
    </submittedName>
</protein>
<evidence type="ECO:0000256" key="1">
    <source>
        <dbReference type="SAM" id="Phobius"/>
    </source>
</evidence>
<reference evidence="2 3" key="1">
    <citation type="submission" date="2023-10" db="EMBL/GenBank/DDBJ databases">
        <title>Genomes of two closely related lineages of the louse Polyplax serrata with different host specificities.</title>
        <authorList>
            <person name="Martinu J."/>
            <person name="Tarabai H."/>
            <person name="Stefka J."/>
            <person name="Hypsa V."/>
        </authorList>
    </citation>
    <scope>NUCLEOTIDE SEQUENCE [LARGE SCALE GENOMIC DNA]</scope>
    <source>
        <strain evidence="2">HR10_N</strain>
    </source>
</reference>
<keyword evidence="1" id="KW-0472">Membrane</keyword>
<feature type="transmembrane region" description="Helical" evidence="1">
    <location>
        <begin position="106"/>
        <end position="126"/>
    </location>
</feature>
<evidence type="ECO:0000313" key="2">
    <source>
        <dbReference type="EMBL" id="KAK6620807.1"/>
    </source>
</evidence>
<gene>
    <name evidence="2" type="ORF">RUM43_011103</name>
</gene>
<keyword evidence="1" id="KW-0812">Transmembrane</keyword>
<sequence length="181" mass="20851">MCVCSSRLARLEKEAGRPKGKLKDKTEAVIFENFPKVKRKMRRQREKVKDRVQECQRAAEEAEMPTRNRKNRIDKIINRNSNVFRHQTNHLTSTRKTEIKGLGDCLLAYAPCMLLCVVLYSPRLLAGNMKFSRMSSLGRLFTLTPHPGTWSPPSRPSGLFQNGGALERRWKKRKIIVKVEG</sequence>
<proteinExistence type="predicted"/>